<evidence type="ECO:0000256" key="1">
    <source>
        <dbReference type="ARBA" id="ARBA00004141"/>
    </source>
</evidence>
<evidence type="ECO:0000256" key="3">
    <source>
        <dbReference type="ARBA" id="ARBA00022989"/>
    </source>
</evidence>
<feature type="transmembrane region" description="Helical" evidence="5">
    <location>
        <begin position="21"/>
        <end position="43"/>
    </location>
</feature>
<feature type="transmembrane region" description="Helical" evidence="5">
    <location>
        <begin position="222"/>
        <end position="240"/>
    </location>
</feature>
<accession>A0A1N7Q5W7</accession>
<dbReference type="InterPro" id="IPR037185">
    <property type="entry name" value="EmrE-like"/>
</dbReference>
<keyword evidence="3 5" id="KW-1133">Transmembrane helix</keyword>
<reference evidence="8" key="1">
    <citation type="submission" date="2017-01" db="EMBL/GenBank/DDBJ databases">
        <authorList>
            <person name="Varghese N."/>
            <person name="Submissions S."/>
        </authorList>
    </citation>
    <scope>NUCLEOTIDE SEQUENCE [LARGE SCALE GENOMIC DNA]</scope>
    <source>
        <strain evidence="8">DSM 24913</strain>
    </source>
</reference>
<evidence type="ECO:0000313" key="8">
    <source>
        <dbReference type="Proteomes" id="UP000185639"/>
    </source>
</evidence>
<dbReference type="RefSeq" id="WP_076517929.1">
    <property type="nucleotide sequence ID" value="NZ_FTOH01000014.1"/>
</dbReference>
<dbReference type="EMBL" id="FTOH01000014">
    <property type="protein sequence ID" value="SIT17987.1"/>
    <property type="molecule type" value="Genomic_DNA"/>
</dbReference>
<dbReference type="GO" id="GO:0016020">
    <property type="term" value="C:membrane"/>
    <property type="evidence" value="ECO:0007669"/>
    <property type="project" value="UniProtKB-SubCell"/>
</dbReference>
<gene>
    <name evidence="7" type="ORF">SAMN05421686_1147</name>
</gene>
<dbReference type="STRING" id="484498.SAMN05421686_1147"/>
<keyword evidence="4 5" id="KW-0472">Membrane</keyword>
<feature type="domain" description="EamA" evidence="6">
    <location>
        <begin position="165"/>
        <end position="294"/>
    </location>
</feature>
<dbReference type="Pfam" id="PF00892">
    <property type="entry name" value="EamA"/>
    <property type="match status" value="1"/>
</dbReference>
<keyword evidence="8" id="KW-1185">Reference proteome</keyword>
<sequence length="302" mass="31768">MSSNISPSDQDHSRPPHWLRTLGLTAFAMLAFAGNSVLCRLALKDETIDPAGYTLMRLIAGAVFLALLSLILLKPSRPNQILNYGNWPAATALFIYAATLSFGYISIDTGAGALILFGFVQLSMILIGAFRGHRPALTEWAGILLAFGGLSYMLLPGSEAPELAGFVLMAISGAAWGVYTLIGRGSATPLADTSGNFLRSCIPALILLFYFLGDVYLTERGLLLAIASGALASGAGYAVWYAVINHLRVSQAAVVQLSVPVIAAVGGLLFAAEPITSRFVIASLLVLGGIAIVTLSKKPARQ</sequence>
<dbReference type="PANTHER" id="PTHR32322">
    <property type="entry name" value="INNER MEMBRANE TRANSPORTER"/>
    <property type="match status" value="1"/>
</dbReference>
<feature type="transmembrane region" description="Helical" evidence="5">
    <location>
        <begin position="278"/>
        <end position="296"/>
    </location>
</feature>
<evidence type="ECO:0000256" key="2">
    <source>
        <dbReference type="ARBA" id="ARBA00022692"/>
    </source>
</evidence>
<dbReference type="SUPFAM" id="SSF103481">
    <property type="entry name" value="Multidrug resistance efflux transporter EmrE"/>
    <property type="match status" value="1"/>
</dbReference>
<feature type="transmembrane region" description="Helical" evidence="5">
    <location>
        <begin position="163"/>
        <end position="185"/>
    </location>
</feature>
<dbReference type="Proteomes" id="UP000185639">
    <property type="component" value="Unassembled WGS sequence"/>
</dbReference>
<dbReference type="InterPro" id="IPR050638">
    <property type="entry name" value="AA-Vitamin_Transporters"/>
</dbReference>
<evidence type="ECO:0000256" key="5">
    <source>
        <dbReference type="SAM" id="Phobius"/>
    </source>
</evidence>
<comment type="subcellular location">
    <subcellularLocation>
        <location evidence="1">Membrane</location>
        <topology evidence="1">Multi-pass membrane protein</topology>
    </subcellularLocation>
</comment>
<feature type="transmembrane region" description="Helical" evidence="5">
    <location>
        <begin position="137"/>
        <end position="157"/>
    </location>
</feature>
<dbReference type="InterPro" id="IPR000620">
    <property type="entry name" value="EamA_dom"/>
</dbReference>
<protein>
    <submittedName>
        <fullName evidence="7">Threonine/homoserine efflux transporter RhtA</fullName>
    </submittedName>
</protein>
<evidence type="ECO:0000259" key="6">
    <source>
        <dbReference type="Pfam" id="PF00892"/>
    </source>
</evidence>
<dbReference type="AlphaFoldDB" id="A0A1N7Q5W7"/>
<feature type="transmembrane region" description="Helical" evidence="5">
    <location>
        <begin position="85"/>
        <end position="105"/>
    </location>
</feature>
<evidence type="ECO:0000313" key="7">
    <source>
        <dbReference type="EMBL" id="SIT17987.1"/>
    </source>
</evidence>
<proteinExistence type="predicted"/>
<dbReference type="PANTHER" id="PTHR32322:SF9">
    <property type="entry name" value="AMINO-ACID METABOLITE EFFLUX PUMP-RELATED"/>
    <property type="match status" value="1"/>
</dbReference>
<feature type="transmembrane region" description="Helical" evidence="5">
    <location>
        <begin position="252"/>
        <end position="272"/>
    </location>
</feature>
<feature type="transmembrane region" description="Helical" evidence="5">
    <location>
        <begin position="55"/>
        <end position="73"/>
    </location>
</feature>
<evidence type="ECO:0000256" key="4">
    <source>
        <dbReference type="ARBA" id="ARBA00023136"/>
    </source>
</evidence>
<feature type="transmembrane region" description="Helical" evidence="5">
    <location>
        <begin position="111"/>
        <end position="130"/>
    </location>
</feature>
<name>A0A1N7Q5W7_9GAMM</name>
<organism evidence="7 8">
    <name type="scientific">Thalassolituus maritimus</name>
    <dbReference type="NCBI Taxonomy" id="484498"/>
    <lineage>
        <taxon>Bacteria</taxon>
        <taxon>Pseudomonadati</taxon>
        <taxon>Pseudomonadota</taxon>
        <taxon>Gammaproteobacteria</taxon>
        <taxon>Oceanospirillales</taxon>
        <taxon>Oceanospirillaceae</taxon>
        <taxon>Thalassolituus</taxon>
    </lineage>
</organism>
<feature type="transmembrane region" description="Helical" evidence="5">
    <location>
        <begin position="197"/>
        <end position="216"/>
    </location>
</feature>
<keyword evidence="2 5" id="KW-0812">Transmembrane</keyword>